<accession>A0A4Y7L3M1</accession>
<protein>
    <submittedName>
        <fullName evidence="2">Uncharacterized protein</fullName>
    </submittedName>
</protein>
<dbReference type="AlphaFoldDB" id="A0A4Y7L3M1"/>
<proteinExistence type="predicted"/>
<evidence type="ECO:0000313" key="3">
    <source>
        <dbReference type="Proteomes" id="UP000316621"/>
    </source>
</evidence>
<dbReference type="Proteomes" id="UP000316621">
    <property type="component" value="Chromosome 9"/>
</dbReference>
<keyword evidence="3" id="KW-1185">Reference proteome</keyword>
<reference evidence="2 3" key="1">
    <citation type="journal article" date="2018" name="Science">
        <title>The opium poppy genome and morphinan production.</title>
        <authorList>
            <person name="Guo L."/>
            <person name="Winzer T."/>
            <person name="Yang X."/>
            <person name="Li Y."/>
            <person name="Ning Z."/>
            <person name="He Z."/>
            <person name="Teodor R."/>
            <person name="Lu Y."/>
            <person name="Bowser T.A."/>
            <person name="Graham I.A."/>
            <person name="Ye K."/>
        </authorList>
    </citation>
    <scope>NUCLEOTIDE SEQUENCE [LARGE SCALE GENOMIC DNA]</scope>
    <source>
        <strain evidence="3">cv. HN1</strain>
        <tissue evidence="2">Leaves</tissue>
    </source>
</reference>
<gene>
    <name evidence="2" type="ORF">C5167_003757</name>
</gene>
<organism evidence="2 3">
    <name type="scientific">Papaver somniferum</name>
    <name type="common">Opium poppy</name>
    <dbReference type="NCBI Taxonomy" id="3469"/>
    <lineage>
        <taxon>Eukaryota</taxon>
        <taxon>Viridiplantae</taxon>
        <taxon>Streptophyta</taxon>
        <taxon>Embryophyta</taxon>
        <taxon>Tracheophyta</taxon>
        <taxon>Spermatophyta</taxon>
        <taxon>Magnoliopsida</taxon>
        <taxon>Ranunculales</taxon>
        <taxon>Papaveraceae</taxon>
        <taxon>Papaveroideae</taxon>
        <taxon>Papaver</taxon>
    </lineage>
</organism>
<sequence length="122" mass="13733">MMISWEKQTMEVEQLLKKKKKKDDGSLTSIKIQEYKMVNILEFEDKEGEEKEQVDLSLSLSMPFQPTEPHSELHLDCSGTSKRRSFPDRYPDSEACKSPHAGLRLLGVSGCPAYVASKVGGL</sequence>
<name>A0A4Y7L3M1_PAPSO</name>
<dbReference type="EMBL" id="CM010723">
    <property type="protein sequence ID" value="RZC79547.1"/>
    <property type="molecule type" value="Genomic_DNA"/>
</dbReference>
<evidence type="ECO:0000256" key="1">
    <source>
        <dbReference type="SAM" id="MobiDB-lite"/>
    </source>
</evidence>
<evidence type="ECO:0000313" key="2">
    <source>
        <dbReference type="EMBL" id="RZC79547.1"/>
    </source>
</evidence>
<feature type="region of interest" description="Disordered" evidence="1">
    <location>
        <begin position="62"/>
        <end position="91"/>
    </location>
</feature>
<dbReference type="Gramene" id="RZC79547">
    <property type="protein sequence ID" value="RZC79547"/>
    <property type="gene ID" value="C5167_003757"/>
</dbReference>